<dbReference type="AlphaFoldDB" id="X0V7K2"/>
<proteinExistence type="predicted"/>
<feature type="region of interest" description="Disordered" evidence="1">
    <location>
        <begin position="171"/>
        <end position="197"/>
    </location>
</feature>
<evidence type="ECO:0000313" key="2">
    <source>
        <dbReference type="EMBL" id="GAG14110.1"/>
    </source>
</evidence>
<comment type="caution">
    <text evidence="2">The sequence shown here is derived from an EMBL/GenBank/DDBJ whole genome shotgun (WGS) entry which is preliminary data.</text>
</comment>
<accession>X0V7K2</accession>
<protein>
    <submittedName>
        <fullName evidence="2">Uncharacterized protein</fullName>
    </submittedName>
</protein>
<sequence>MLSLSVERLERKLWAQTDALRKDINQGDSGQTLTRHINGLMRESTTDGPGYDKYDSQSGQMVRVEEPVSIAEEEVLDFTAVSGPLSGPLPPGTVRPVLYEPSEKQDPEPDDGGGETPTEIAHAAYPECEIVMETEGPHGLIGMASYEKVLVHNPSKVWAFTKRLSSMWRGLGHPTQDEEDTGAYGRGAQDNLHGGSV</sequence>
<feature type="region of interest" description="Disordered" evidence="1">
    <location>
        <begin position="81"/>
        <end position="119"/>
    </location>
</feature>
<name>X0V7K2_9ZZZZ</name>
<reference evidence="2" key="1">
    <citation type="journal article" date="2014" name="Front. Microbiol.">
        <title>High frequency of phylogenetically diverse reductive dehalogenase-homologous genes in deep subseafloor sedimentary metagenomes.</title>
        <authorList>
            <person name="Kawai M."/>
            <person name="Futagami T."/>
            <person name="Toyoda A."/>
            <person name="Takaki Y."/>
            <person name="Nishi S."/>
            <person name="Hori S."/>
            <person name="Arai W."/>
            <person name="Tsubouchi T."/>
            <person name="Morono Y."/>
            <person name="Uchiyama I."/>
            <person name="Ito T."/>
            <person name="Fujiyama A."/>
            <person name="Inagaki F."/>
            <person name="Takami H."/>
        </authorList>
    </citation>
    <scope>NUCLEOTIDE SEQUENCE</scope>
    <source>
        <strain evidence="2">Expedition CK06-06</strain>
    </source>
</reference>
<dbReference type="EMBL" id="BARS01038811">
    <property type="protein sequence ID" value="GAG14110.1"/>
    <property type="molecule type" value="Genomic_DNA"/>
</dbReference>
<organism evidence="2">
    <name type="scientific">marine sediment metagenome</name>
    <dbReference type="NCBI Taxonomy" id="412755"/>
    <lineage>
        <taxon>unclassified sequences</taxon>
        <taxon>metagenomes</taxon>
        <taxon>ecological metagenomes</taxon>
    </lineage>
</organism>
<evidence type="ECO:0000256" key="1">
    <source>
        <dbReference type="SAM" id="MobiDB-lite"/>
    </source>
</evidence>
<gene>
    <name evidence="2" type="ORF">S01H1_59342</name>
</gene>